<dbReference type="Proteomes" id="UP000253426">
    <property type="component" value="Unassembled WGS sequence"/>
</dbReference>
<keyword evidence="2" id="KW-1185">Reference proteome</keyword>
<reference evidence="1 2" key="1">
    <citation type="submission" date="2018-06" db="EMBL/GenBank/DDBJ databases">
        <title>Genomic Encyclopedia of Type Strains, Phase IV (KMG-IV): sequencing the most valuable type-strain genomes for metagenomic binning, comparative biology and taxonomic classification.</title>
        <authorList>
            <person name="Goeker M."/>
        </authorList>
    </citation>
    <scope>NUCLEOTIDE SEQUENCE [LARGE SCALE GENOMIC DNA]</scope>
    <source>
        <strain evidence="1 2">DSM 25532</strain>
    </source>
</reference>
<organism evidence="1 2">
    <name type="scientific">Roseimicrobium gellanilyticum</name>
    <dbReference type="NCBI Taxonomy" id="748857"/>
    <lineage>
        <taxon>Bacteria</taxon>
        <taxon>Pseudomonadati</taxon>
        <taxon>Verrucomicrobiota</taxon>
        <taxon>Verrucomicrobiia</taxon>
        <taxon>Verrucomicrobiales</taxon>
        <taxon>Verrucomicrobiaceae</taxon>
        <taxon>Roseimicrobium</taxon>
    </lineage>
</organism>
<dbReference type="AlphaFoldDB" id="A0A366HIY0"/>
<evidence type="ECO:0000313" key="2">
    <source>
        <dbReference type="Proteomes" id="UP000253426"/>
    </source>
</evidence>
<accession>A0A366HIY0</accession>
<proteinExistence type="predicted"/>
<evidence type="ECO:0000313" key="1">
    <source>
        <dbReference type="EMBL" id="RBP42671.1"/>
    </source>
</evidence>
<dbReference type="EMBL" id="QNRR01000006">
    <property type="protein sequence ID" value="RBP42671.1"/>
    <property type="molecule type" value="Genomic_DNA"/>
</dbReference>
<comment type="caution">
    <text evidence="1">The sequence shown here is derived from an EMBL/GenBank/DDBJ whole genome shotgun (WGS) entry which is preliminary data.</text>
</comment>
<protein>
    <submittedName>
        <fullName evidence="1">Uncharacterized protein</fullName>
    </submittedName>
</protein>
<name>A0A366HIY0_9BACT</name>
<gene>
    <name evidence="1" type="ORF">DES53_106380</name>
</gene>
<sequence>MSEERHATCRICSQLSAHQSGCQTHGRREEDTFLPKIAEELNHVRTIRPDRASSPELKRCPVCGTHYLFQDTYEYFATGSEDTQTLTRLSDEEVAKL</sequence>
<dbReference type="OrthoDB" id="3078388at2"/>
<dbReference type="RefSeq" id="WP_113959788.1">
    <property type="nucleotide sequence ID" value="NZ_QNRR01000006.1"/>
</dbReference>